<reference evidence="2 3" key="1">
    <citation type="submission" date="2020-01" db="EMBL/GenBank/DDBJ databases">
        <title>Spongiivirga citrea KCTC 32990T.</title>
        <authorList>
            <person name="Wang G."/>
        </authorList>
    </citation>
    <scope>NUCLEOTIDE SEQUENCE [LARGE SCALE GENOMIC DNA]</scope>
    <source>
        <strain evidence="2 3">KCTC 32990</strain>
    </source>
</reference>
<evidence type="ECO:0000313" key="3">
    <source>
        <dbReference type="Proteomes" id="UP000474296"/>
    </source>
</evidence>
<keyword evidence="3" id="KW-1185">Reference proteome</keyword>
<name>A0A6M0CES9_9FLAO</name>
<keyword evidence="1" id="KW-0812">Transmembrane</keyword>
<dbReference type="AlphaFoldDB" id="A0A6M0CES9"/>
<dbReference type="Proteomes" id="UP000474296">
    <property type="component" value="Unassembled WGS sequence"/>
</dbReference>
<evidence type="ECO:0000313" key="2">
    <source>
        <dbReference type="EMBL" id="NER16261.1"/>
    </source>
</evidence>
<organism evidence="2 3">
    <name type="scientific">Spongiivirga citrea</name>
    <dbReference type="NCBI Taxonomy" id="1481457"/>
    <lineage>
        <taxon>Bacteria</taxon>
        <taxon>Pseudomonadati</taxon>
        <taxon>Bacteroidota</taxon>
        <taxon>Flavobacteriia</taxon>
        <taxon>Flavobacteriales</taxon>
        <taxon>Flavobacteriaceae</taxon>
        <taxon>Spongiivirga</taxon>
    </lineage>
</organism>
<feature type="transmembrane region" description="Helical" evidence="1">
    <location>
        <begin position="103"/>
        <end position="127"/>
    </location>
</feature>
<protein>
    <submittedName>
        <fullName evidence="2">DUF1361 domain-containing protein</fullName>
    </submittedName>
</protein>
<proteinExistence type="predicted"/>
<dbReference type="RefSeq" id="WP_164029507.1">
    <property type="nucleotide sequence ID" value="NZ_JAABOQ010000001.1"/>
</dbReference>
<evidence type="ECO:0000256" key="1">
    <source>
        <dbReference type="SAM" id="Phobius"/>
    </source>
</evidence>
<feature type="transmembrane region" description="Helical" evidence="1">
    <location>
        <begin position="134"/>
        <end position="156"/>
    </location>
</feature>
<keyword evidence="1" id="KW-1133">Transmembrane helix</keyword>
<keyword evidence="1" id="KW-0472">Membrane</keyword>
<feature type="transmembrane region" description="Helical" evidence="1">
    <location>
        <begin position="188"/>
        <end position="206"/>
    </location>
</feature>
<sequence>MNTLFLNKTSIIKQLSVPLVIGFLFLGIRLYITKSSLFLFLVSNIILATVPLFCALVLIRKERWQKPLLFALIFLVWLVFFPNAPYIITDFIHLEGWSQMPLWYDFILIGSFALAGLQMGLYSLVLIHESLKWHFTLGSCQFIIMACCLLSGYGVYLGRFVRLNSWEVITNPLKLISLATKSLGNVNTWIFSLLFGGSILLAYYLYRKVIKID</sequence>
<dbReference type="EMBL" id="JAABOQ010000001">
    <property type="protein sequence ID" value="NER16261.1"/>
    <property type="molecule type" value="Genomic_DNA"/>
</dbReference>
<feature type="transmembrane region" description="Helical" evidence="1">
    <location>
        <begin position="68"/>
        <end position="88"/>
    </location>
</feature>
<accession>A0A6M0CES9</accession>
<feature type="transmembrane region" description="Helical" evidence="1">
    <location>
        <begin position="38"/>
        <end position="59"/>
    </location>
</feature>
<dbReference type="InterPro" id="IPR009793">
    <property type="entry name" value="DUF1361"/>
</dbReference>
<comment type="caution">
    <text evidence="2">The sequence shown here is derived from an EMBL/GenBank/DDBJ whole genome shotgun (WGS) entry which is preliminary data.</text>
</comment>
<dbReference type="Pfam" id="PF07099">
    <property type="entry name" value="DUF1361"/>
    <property type="match status" value="1"/>
</dbReference>
<feature type="transmembrane region" description="Helical" evidence="1">
    <location>
        <begin position="12"/>
        <end position="32"/>
    </location>
</feature>
<gene>
    <name evidence="2" type="ORF">GWK10_03510</name>
</gene>